<dbReference type="PANTHER" id="PTHR11138">
    <property type="entry name" value="METHIONYL-TRNA FORMYLTRANSFERASE"/>
    <property type="match status" value="1"/>
</dbReference>
<evidence type="ECO:0000259" key="1">
    <source>
        <dbReference type="Pfam" id="PF00551"/>
    </source>
</evidence>
<dbReference type="GO" id="GO:0005829">
    <property type="term" value="C:cytosol"/>
    <property type="evidence" value="ECO:0007669"/>
    <property type="project" value="TreeGrafter"/>
</dbReference>
<dbReference type="SUPFAM" id="SSF53328">
    <property type="entry name" value="Formyltransferase"/>
    <property type="match status" value="1"/>
</dbReference>
<gene>
    <name evidence="2" type="ORF">SAMN04487948_1359</name>
</gene>
<evidence type="ECO:0000313" key="3">
    <source>
        <dbReference type="Proteomes" id="UP000199126"/>
    </source>
</evidence>
<dbReference type="GO" id="GO:0004479">
    <property type="term" value="F:methionyl-tRNA formyltransferase activity"/>
    <property type="evidence" value="ECO:0007669"/>
    <property type="project" value="TreeGrafter"/>
</dbReference>
<dbReference type="PROSITE" id="PS00373">
    <property type="entry name" value="GART"/>
    <property type="match status" value="1"/>
</dbReference>
<feature type="domain" description="Formyl transferase N-terminal" evidence="1">
    <location>
        <begin position="63"/>
        <end position="174"/>
    </location>
</feature>
<dbReference type="CDD" id="cd08369">
    <property type="entry name" value="FMT_core"/>
    <property type="match status" value="1"/>
</dbReference>
<dbReference type="EMBL" id="FODV01000035">
    <property type="protein sequence ID" value="SEP29031.1"/>
    <property type="molecule type" value="Genomic_DNA"/>
</dbReference>
<dbReference type="PANTHER" id="PTHR11138:SF5">
    <property type="entry name" value="METHIONYL-TRNA FORMYLTRANSFERASE, MITOCHONDRIAL"/>
    <property type="match status" value="1"/>
</dbReference>
<sequence length="262" mass="29986">MVSVAFFGSHPLGETCLTRLHDHPDVTVEVVVTYEREADNWWEGSVHDLALDYDYSVLTLDEEQQVTDYEVDYLLSVYYPNILDGELLSHPRKAALNLHQAELPRYRGSNVFSHSIMNARDDDYWRHGTTLHFMVEDVDAGDVVDRNFAEITEDDTARSLYEKVREASVALFEETLPHIVDDSVLEMGTPQKEFDGARYFYTKDSLDGLKEIDSTALADPEDPTALYDRIRSMDFPPHEPPYTKVNGKKIYLTKAGYSDYGK</sequence>
<name>A0A1H8WN02_9EURY</name>
<keyword evidence="2" id="KW-0808">Transferase</keyword>
<evidence type="ECO:0000313" key="2">
    <source>
        <dbReference type="EMBL" id="SEP29031.1"/>
    </source>
</evidence>
<keyword evidence="3" id="KW-1185">Reference proteome</keyword>
<dbReference type="InterPro" id="IPR001555">
    <property type="entry name" value="GART_AS"/>
</dbReference>
<proteinExistence type="predicted"/>
<accession>A0A1H8WN02</accession>
<dbReference type="OrthoDB" id="199806at2157"/>
<protein>
    <submittedName>
        <fullName evidence="2">Methionyl-tRNA formyltransferase</fullName>
    </submittedName>
</protein>
<organism evidence="2 3">
    <name type="scientific">Halogranum amylolyticum</name>
    <dbReference type="NCBI Taxonomy" id="660520"/>
    <lineage>
        <taxon>Archaea</taxon>
        <taxon>Methanobacteriati</taxon>
        <taxon>Methanobacteriota</taxon>
        <taxon>Stenosarchaea group</taxon>
        <taxon>Halobacteria</taxon>
        <taxon>Halobacteriales</taxon>
        <taxon>Haloferacaceae</taxon>
    </lineage>
</organism>
<dbReference type="RefSeq" id="WP_089827987.1">
    <property type="nucleotide sequence ID" value="NZ_FODV01000035.1"/>
</dbReference>
<dbReference type="AlphaFoldDB" id="A0A1H8WN02"/>
<dbReference type="Gene3D" id="3.40.50.12230">
    <property type="match status" value="1"/>
</dbReference>
<reference evidence="3" key="1">
    <citation type="submission" date="2016-10" db="EMBL/GenBank/DDBJ databases">
        <authorList>
            <person name="Varghese N."/>
            <person name="Submissions S."/>
        </authorList>
    </citation>
    <scope>NUCLEOTIDE SEQUENCE [LARGE SCALE GENOMIC DNA]</scope>
    <source>
        <strain evidence="3">CGMCC 1.10121</strain>
    </source>
</reference>
<dbReference type="InterPro" id="IPR002376">
    <property type="entry name" value="Formyl_transf_N"/>
</dbReference>
<dbReference type="Proteomes" id="UP000199126">
    <property type="component" value="Unassembled WGS sequence"/>
</dbReference>
<dbReference type="Pfam" id="PF00551">
    <property type="entry name" value="Formyl_trans_N"/>
    <property type="match status" value="1"/>
</dbReference>
<dbReference type="InterPro" id="IPR036477">
    <property type="entry name" value="Formyl_transf_N_sf"/>
</dbReference>